<dbReference type="PANTHER" id="PTHR30055:SF239">
    <property type="entry name" value="TRANSCRIPTIONAL REGULATORY PROTEIN"/>
    <property type="match status" value="1"/>
</dbReference>
<protein>
    <submittedName>
        <fullName evidence="6">TetR-like C-terminal domain-containing protein</fullName>
    </submittedName>
</protein>
<proteinExistence type="predicted"/>
<keyword evidence="3" id="KW-0804">Transcription</keyword>
<dbReference type="Proteomes" id="UP001268542">
    <property type="component" value="Unassembled WGS sequence"/>
</dbReference>
<name>A0ABU3Q164_9ACTN</name>
<dbReference type="PANTHER" id="PTHR30055">
    <property type="entry name" value="HTH-TYPE TRANSCRIPTIONAL REGULATOR RUTR"/>
    <property type="match status" value="1"/>
</dbReference>
<feature type="DNA-binding region" description="H-T-H motif" evidence="4">
    <location>
        <begin position="28"/>
        <end position="47"/>
    </location>
</feature>
<evidence type="ECO:0000313" key="7">
    <source>
        <dbReference type="Proteomes" id="UP001268542"/>
    </source>
</evidence>
<feature type="domain" description="HTH tetR-type" evidence="5">
    <location>
        <begin position="5"/>
        <end position="65"/>
    </location>
</feature>
<sequence>MPRAGLSRAAVVAAALDLVDAEGLDALGPSPLAARLGVRPASLYSHVASAADLREGVCAAVLDELADRVADALAGRSGEAALRAFADAYRDYAHAHPGRYAASRLPVGPDSPAVPAGRRHAALAVAVLRGYAVPEAEQVHAVRLLGSLVHGYASLEQAGAFGHSEPGPEQSWPRVVAALDAALRTWST</sequence>
<dbReference type="Pfam" id="PF13305">
    <property type="entry name" value="TetR_C_33"/>
    <property type="match status" value="1"/>
</dbReference>
<keyword evidence="2 4" id="KW-0238">DNA-binding</keyword>
<evidence type="ECO:0000259" key="5">
    <source>
        <dbReference type="PROSITE" id="PS50977"/>
    </source>
</evidence>
<gene>
    <name evidence="6" type="ORF">RDV89_19370</name>
</gene>
<evidence type="ECO:0000256" key="3">
    <source>
        <dbReference type="ARBA" id="ARBA00023163"/>
    </source>
</evidence>
<dbReference type="EMBL" id="JAVYII010000011">
    <property type="protein sequence ID" value="MDT9595256.1"/>
    <property type="molecule type" value="Genomic_DNA"/>
</dbReference>
<dbReference type="InterPro" id="IPR001647">
    <property type="entry name" value="HTH_TetR"/>
</dbReference>
<dbReference type="SUPFAM" id="SSF48498">
    <property type="entry name" value="Tetracyclin repressor-like, C-terminal domain"/>
    <property type="match status" value="1"/>
</dbReference>
<dbReference type="InterPro" id="IPR025996">
    <property type="entry name" value="MT1864/Rv1816-like_C"/>
</dbReference>
<dbReference type="Gene3D" id="1.10.357.10">
    <property type="entry name" value="Tetracycline Repressor, domain 2"/>
    <property type="match status" value="1"/>
</dbReference>
<dbReference type="InterPro" id="IPR036271">
    <property type="entry name" value="Tet_transcr_reg_TetR-rel_C_sf"/>
</dbReference>
<evidence type="ECO:0000256" key="1">
    <source>
        <dbReference type="ARBA" id="ARBA00023015"/>
    </source>
</evidence>
<keyword evidence="1" id="KW-0805">Transcription regulation</keyword>
<comment type="caution">
    <text evidence="6">The sequence shown here is derived from an EMBL/GenBank/DDBJ whole genome shotgun (WGS) entry which is preliminary data.</text>
</comment>
<dbReference type="RefSeq" id="WP_315735814.1">
    <property type="nucleotide sequence ID" value="NZ_JAVYII010000011.1"/>
</dbReference>
<evidence type="ECO:0000256" key="2">
    <source>
        <dbReference type="ARBA" id="ARBA00023125"/>
    </source>
</evidence>
<reference evidence="6 7" key="1">
    <citation type="submission" date="2023-08" db="EMBL/GenBank/DDBJ databases">
        <title>Nocardioides seae sp. nov., a bacterium isolated from a soil.</title>
        <authorList>
            <person name="Wang X."/>
        </authorList>
    </citation>
    <scope>NUCLEOTIDE SEQUENCE [LARGE SCALE GENOMIC DNA]</scope>
    <source>
        <strain evidence="6 7">YZH12</strain>
    </source>
</reference>
<evidence type="ECO:0000313" key="6">
    <source>
        <dbReference type="EMBL" id="MDT9595256.1"/>
    </source>
</evidence>
<keyword evidence="7" id="KW-1185">Reference proteome</keyword>
<dbReference type="SUPFAM" id="SSF46689">
    <property type="entry name" value="Homeodomain-like"/>
    <property type="match status" value="1"/>
</dbReference>
<organism evidence="6 7">
    <name type="scientific">Nocardioides imazamoxiresistens</name>
    <dbReference type="NCBI Taxonomy" id="3231893"/>
    <lineage>
        <taxon>Bacteria</taxon>
        <taxon>Bacillati</taxon>
        <taxon>Actinomycetota</taxon>
        <taxon>Actinomycetes</taxon>
        <taxon>Propionibacteriales</taxon>
        <taxon>Nocardioidaceae</taxon>
        <taxon>Nocardioides</taxon>
    </lineage>
</organism>
<dbReference type="PROSITE" id="PS50977">
    <property type="entry name" value="HTH_TETR_2"/>
    <property type="match status" value="1"/>
</dbReference>
<dbReference type="InterPro" id="IPR009057">
    <property type="entry name" value="Homeodomain-like_sf"/>
</dbReference>
<dbReference type="InterPro" id="IPR050109">
    <property type="entry name" value="HTH-type_TetR-like_transc_reg"/>
</dbReference>
<evidence type="ECO:0000256" key="4">
    <source>
        <dbReference type="PROSITE-ProRule" id="PRU00335"/>
    </source>
</evidence>
<accession>A0ABU3Q164</accession>
<dbReference type="Gene3D" id="1.10.10.60">
    <property type="entry name" value="Homeodomain-like"/>
    <property type="match status" value="1"/>
</dbReference>